<dbReference type="GO" id="GO:0009298">
    <property type="term" value="P:GDP-mannose biosynthetic process"/>
    <property type="evidence" value="ECO:0007669"/>
    <property type="project" value="InterPro"/>
</dbReference>
<evidence type="ECO:0000256" key="6">
    <source>
        <dbReference type="ARBA" id="ARBA00022833"/>
    </source>
</evidence>
<dbReference type="Gene3D" id="2.60.120.10">
    <property type="entry name" value="Jelly Rolls"/>
    <property type="match status" value="2"/>
</dbReference>
<evidence type="ECO:0000256" key="9">
    <source>
        <dbReference type="PIRSR" id="PIRSR001480-2"/>
    </source>
</evidence>
<dbReference type="InterPro" id="IPR001250">
    <property type="entry name" value="Man6P_Isoase-1"/>
</dbReference>
<proteinExistence type="inferred from homology"/>
<organism evidence="11 12">
    <name type="scientific">Nezara viridula</name>
    <name type="common">Southern green stink bug</name>
    <name type="synonym">Cimex viridulus</name>
    <dbReference type="NCBI Taxonomy" id="85310"/>
    <lineage>
        <taxon>Eukaryota</taxon>
        <taxon>Metazoa</taxon>
        <taxon>Ecdysozoa</taxon>
        <taxon>Arthropoda</taxon>
        <taxon>Hexapoda</taxon>
        <taxon>Insecta</taxon>
        <taxon>Pterygota</taxon>
        <taxon>Neoptera</taxon>
        <taxon>Paraneoptera</taxon>
        <taxon>Hemiptera</taxon>
        <taxon>Heteroptera</taxon>
        <taxon>Panheteroptera</taxon>
        <taxon>Pentatomomorpha</taxon>
        <taxon>Pentatomoidea</taxon>
        <taxon>Pentatomidae</taxon>
        <taxon>Pentatominae</taxon>
        <taxon>Nezara</taxon>
    </lineage>
</organism>
<dbReference type="NCBIfam" id="TIGR00218">
    <property type="entry name" value="manA"/>
    <property type="match status" value="1"/>
</dbReference>
<dbReference type="PANTHER" id="PTHR10309:SF0">
    <property type="entry name" value="MANNOSE-6-PHOSPHATE ISOMERASE"/>
    <property type="match status" value="1"/>
</dbReference>
<comment type="cofactor">
    <cofactor evidence="9">
        <name>Zn(2+)</name>
        <dbReference type="ChEBI" id="CHEBI:29105"/>
    </cofactor>
    <text evidence="9">Binds 1 zinc ion per subunit.</text>
</comment>
<feature type="domain" description="Phosphomannose isomerase type I catalytic" evidence="10">
    <location>
        <begin position="3"/>
        <end position="144"/>
    </location>
</feature>
<evidence type="ECO:0000256" key="1">
    <source>
        <dbReference type="ARBA" id="ARBA00000757"/>
    </source>
</evidence>
<accession>A0A9P0MVU8</accession>
<dbReference type="AlphaFoldDB" id="A0A9P0MVU8"/>
<evidence type="ECO:0000259" key="10">
    <source>
        <dbReference type="Pfam" id="PF20511"/>
    </source>
</evidence>
<dbReference type="Pfam" id="PF20511">
    <property type="entry name" value="PMI_typeI_cat"/>
    <property type="match status" value="1"/>
</dbReference>
<dbReference type="InterPro" id="IPR046457">
    <property type="entry name" value="PMI_typeI_cat"/>
</dbReference>
<dbReference type="GO" id="GO:0005829">
    <property type="term" value="C:cytosol"/>
    <property type="evidence" value="ECO:0007669"/>
    <property type="project" value="TreeGrafter"/>
</dbReference>
<gene>
    <name evidence="11" type="ORF">NEZAVI_LOCUS12801</name>
</gene>
<feature type="binding site" evidence="9">
    <location>
        <position position="103"/>
    </location>
    <ligand>
        <name>Zn(2+)</name>
        <dbReference type="ChEBI" id="CHEBI:29105"/>
    </ligand>
</feature>
<dbReference type="InterPro" id="IPR014710">
    <property type="entry name" value="RmlC-like_jellyroll"/>
</dbReference>
<evidence type="ECO:0000256" key="2">
    <source>
        <dbReference type="ARBA" id="ARBA00004666"/>
    </source>
</evidence>
<dbReference type="SUPFAM" id="SSF51182">
    <property type="entry name" value="RmlC-like cupins"/>
    <property type="match status" value="1"/>
</dbReference>
<keyword evidence="7" id="KW-0413">Isomerase</keyword>
<reference evidence="11" key="1">
    <citation type="submission" date="2022-01" db="EMBL/GenBank/DDBJ databases">
        <authorList>
            <person name="King R."/>
        </authorList>
    </citation>
    <scope>NUCLEOTIDE SEQUENCE</scope>
</reference>
<dbReference type="PIRSF" id="PIRSF001480">
    <property type="entry name" value="Mannose-6-phosphate_isomerase"/>
    <property type="match status" value="1"/>
</dbReference>
<keyword evidence="6 9" id="KW-0862">Zinc</keyword>
<keyword evidence="5 9" id="KW-0479">Metal-binding</keyword>
<dbReference type="GO" id="GO:0008270">
    <property type="term" value="F:zinc ion binding"/>
    <property type="evidence" value="ECO:0007669"/>
    <property type="project" value="InterPro"/>
</dbReference>
<dbReference type="GO" id="GO:0004476">
    <property type="term" value="F:mannose-6-phosphate isomerase activity"/>
    <property type="evidence" value="ECO:0007669"/>
    <property type="project" value="UniProtKB-EC"/>
</dbReference>
<evidence type="ECO:0000256" key="4">
    <source>
        <dbReference type="ARBA" id="ARBA00011956"/>
    </source>
</evidence>
<dbReference type="Gene3D" id="1.10.441.10">
    <property type="entry name" value="Phosphomannose Isomerase, domain 2"/>
    <property type="match status" value="1"/>
</dbReference>
<comment type="pathway">
    <text evidence="2">Nucleotide-sugar biosynthesis; GDP-alpha-D-mannose biosynthesis; alpha-D-mannose 1-phosphate from D-fructose 6-phosphate: step 1/2.</text>
</comment>
<feature type="binding site" evidence="9">
    <location>
        <position position="259"/>
    </location>
    <ligand>
        <name>Zn(2+)</name>
        <dbReference type="ChEBI" id="CHEBI:29105"/>
    </ligand>
</feature>
<dbReference type="EC" id="5.3.1.8" evidence="4"/>
<dbReference type="InterPro" id="IPR011051">
    <property type="entry name" value="RmlC_Cupin_sf"/>
</dbReference>
<dbReference type="EMBL" id="OV725082">
    <property type="protein sequence ID" value="CAH1404382.1"/>
    <property type="molecule type" value="Genomic_DNA"/>
</dbReference>
<evidence type="ECO:0000256" key="5">
    <source>
        <dbReference type="ARBA" id="ARBA00022723"/>
    </source>
</evidence>
<name>A0A9P0MVU8_NEZVI</name>
<dbReference type="GO" id="GO:0005975">
    <property type="term" value="P:carbohydrate metabolic process"/>
    <property type="evidence" value="ECO:0007669"/>
    <property type="project" value="InterPro"/>
</dbReference>
<evidence type="ECO:0000256" key="7">
    <source>
        <dbReference type="ARBA" id="ARBA00023235"/>
    </source>
</evidence>
<dbReference type="PANTHER" id="PTHR10309">
    <property type="entry name" value="MANNOSE-6-PHOSPHATE ISOMERASE"/>
    <property type="match status" value="1"/>
</dbReference>
<comment type="catalytic activity">
    <reaction evidence="1">
        <text>D-mannose 6-phosphate = D-fructose 6-phosphate</text>
        <dbReference type="Rhea" id="RHEA:12356"/>
        <dbReference type="ChEBI" id="CHEBI:58735"/>
        <dbReference type="ChEBI" id="CHEBI:61527"/>
        <dbReference type="EC" id="5.3.1.8"/>
    </reaction>
</comment>
<comment type="similarity">
    <text evidence="3">Belongs to the mannose-6-phosphate isomerase type 1 family.</text>
</comment>
<dbReference type="PRINTS" id="PR00714">
    <property type="entry name" value="MAN6PISMRASE"/>
</dbReference>
<dbReference type="InterPro" id="IPR016305">
    <property type="entry name" value="Mannose-6-P_Isomerase"/>
</dbReference>
<dbReference type="OrthoDB" id="6605218at2759"/>
<evidence type="ECO:0000256" key="3">
    <source>
        <dbReference type="ARBA" id="ARBA00010772"/>
    </source>
</evidence>
<evidence type="ECO:0000313" key="11">
    <source>
        <dbReference type="EMBL" id="CAH1404382.1"/>
    </source>
</evidence>
<sequence>MELSGALSTHPWGKRGSKSMAGYYYWHRRKRNLLDENAHYSTLIFSGNASARPTVIVETKENLDSFIEKNANVIGKNGELYANRLPFQVKIICLESGMSLGCHPPKKQAERLHRMYPGRYSSEEHKPKLLIALHYLQVMAGFRQRSEIVSFISGIPELAIVIPYATIEDYLCSGNTLHLKRMFYFLMSASHQEIKTSLDIFFARMNDADSTAKALVNYNVLKTLFEQFSYDCGVYAPLFLNHIFLNPGQAMFIPSGIVHTCLHGDCFEVTTSSRNIIRCGLTDKYKDIDEFLYIADFNASSVEKLILEPNHLDEFEMSYVPPAKEMQVSRICVPVDMTYTIKEKEWCSIAMVTRGIAILDDFRQISLGTALFILPYQKLTFKVKKDITIYVVFPNPDNEFCDSHYCHT</sequence>
<feature type="active site" evidence="8">
    <location>
        <position position="278"/>
    </location>
</feature>
<evidence type="ECO:0000256" key="8">
    <source>
        <dbReference type="PIRSR" id="PIRSR001480-1"/>
    </source>
</evidence>
<dbReference type="Proteomes" id="UP001152798">
    <property type="component" value="Chromosome 6"/>
</dbReference>
<keyword evidence="12" id="KW-1185">Reference proteome</keyword>
<evidence type="ECO:0000313" key="12">
    <source>
        <dbReference type="Proteomes" id="UP001152798"/>
    </source>
</evidence>
<protein>
    <recommendedName>
        <fullName evidence="4">mannose-6-phosphate isomerase</fullName>
        <ecNumber evidence="4">5.3.1.8</ecNumber>
    </recommendedName>
</protein>